<protein>
    <submittedName>
        <fullName evidence="3">Uncharacterized protein LOC118763732</fullName>
    </submittedName>
</protein>
<proteinExistence type="predicted"/>
<dbReference type="KEGG" id="osn:118763732"/>
<reference evidence="3" key="1">
    <citation type="submission" date="2025-08" db="UniProtKB">
        <authorList>
            <consortium name="RefSeq"/>
        </authorList>
    </citation>
    <scope>IDENTIFICATION</scope>
</reference>
<sequence>MVCRFITVVLLCSYALQVLGSPIPSETNSSWSSDALFHIVQETSHTTKIVVGNVLQYYCDNMWYFPGVECKDFIEHLTNLTNKTFPELHLREDLNFTNYDDFEMALVNMTAVISQYNTSIESQLNRELSYLCAPAKELGVPCYYPNACFQGTFSNDATFFCHLRNANSLLKDLKLLLTQMVTTYSFENTTVDNDLLVKSDTPLVWSRWFSMVTLHHLQNLLNQVDDKLRLEF</sequence>
<dbReference type="RefSeq" id="XP_036359387.1">
    <property type="nucleotide sequence ID" value="XM_036503494.1"/>
</dbReference>
<accession>A0A7E6EXA2</accession>
<keyword evidence="1" id="KW-0732">Signal</keyword>
<evidence type="ECO:0000256" key="1">
    <source>
        <dbReference type="SAM" id="SignalP"/>
    </source>
</evidence>
<dbReference type="AlphaFoldDB" id="A0A7E6EXA2"/>
<evidence type="ECO:0000313" key="2">
    <source>
        <dbReference type="Proteomes" id="UP000515154"/>
    </source>
</evidence>
<gene>
    <name evidence="3" type="primary">LOC118763732</name>
</gene>
<dbReference type="Proteomes" id="UP000515154">
    <property type="component" value="Linkage group LG6"/>
</dbReference>
<name>A0A7E6EXA2_9MOLL</name>
<evidence type="ECO:0000313" key="3">
    <source>
        <dbReference type="RefSeq" id="XP_036359387.1"/>
    </source>
</evidence>
<organism evidence="2 3">
    <name type="scientific">Octopus sinensis</name>
    <name type="common">East Asian common octopus</name>
    <dbReference type="NCBI Taxonomy" id="2607531"/>
    <lineage>
        <taxon>Eukaryota</taxon>
        <taxon>Metazoa</taxon>
        <taxon>Spiralia</taxon>
        <taxon>Lophotrochozoa</taxon>
        <taxon>Mollusca</taxon>
        <taxon>Cephalopoda</taxon>
        <taxon>Coleoidea</taxon>
        <taxon>Octopodiformes</taxon>
        <taxon>Octopoda</taxon>
        <taxon>Incirrata</taxon>
        <taxon>Octopodidae</taxon>
        <taxon>Octopus</taxon>
    </lineage>
</organism>
<feature type="chain" id="PRO_5028980479" evidence="1">
    <location>
        <begin position="21"/>
        <end position="232"/>
    </location>
</feature>
<keyword evidence="2" id="KW-1185">Reference proteome</keyword>
<feature type="signal peptide" evidence="1">
    <location>
        <begin position="1"/>
        <end position="20"/>
    </location>
</feature>